<dbReference type="InterPro" id="IPR004839">
    <property type="entry name" value="Aminotransferase_I/II_large"/>
</dbReference>
<comment type="catalytic activity">
    <reaction evidence="14">
        <text>succinyl-CoA + glycine + H(+) = 5-aminolevulinate + CO2 + CoA</text>
        <dbReference type="Rhea" id="RHEA:12921"/>
        <dbReference type="ChEBI" id="CHEBI:15378"/>
        <dbReference type="ChEBI" id="CHEBI:16526"/>
        <dbReference type="ChEBI" id="CHEBI:57287"/>
        <dbReference type="ChEBI" id="CHEBI:57292"/>
        <dbReference type="ChEBI" id="CHEBI:57305"/>
        <dbReference type="ChEBI" id="CHEBI:356416"/>
        <dbReference type="EC" id="2.3.1.37"/>
    </reaction>
</comment>
<name>A0A9P5UEQ2_9AGAR</name>
<evidence type="ECO:0000256" key="6">
    <source>
        <dbReference type="ARBA" id="ARBA00019560"/>
    </source>
</evidence>
<dbReference type="Proteomes" id="UP000772434">
    <property type="component" value="Unassembled WGS sequence"/>
</dbReference>
<dbReference type="SUPFAM" id="SSF53383">
    <property type="entry name" value="PLP-dependent transferases"/>
    <property type="match status" value="1"/>
</dbReference>
<gene>
    <name evidence="16" type="ORF">BDP27DRAFT_1379984</name>
</gene>
<comment type="pathway">
    <text evidence="3">Porphyrin-containing compound metabolism; protoporphyrin-IX biosynthesis; 5-aminolevulinate from glycine: step 1/1.</text>
</comment>
<evidence type="ECO:0000256" key="2">
    <source>
        <dbReference type="ARBA" id="ARBA00003076"/>
    </source>
</evidence>
<dbReference type="EMBL" id="JADNRY010000006">
    <property type="protein sequence ID" value="KAF9076456.1"/>
    <property type="molecule type" value="Genomic_DNA"/>
</dbReference>
<evidence type="ECO:0000259" key="15">
    <source>
        <dbReference type="Pfam" id="PF00155"/>
    </source>
</evidence>
<dbReference type="EC" id="2.3.1.37" evidence="5"/>
<evidence type="ECO:0000256" key="5">
    <source>
        <dbReference type="ARBA" id="ARBA00013257"/>
    </source>
</evidence>
<dbReference type="PROSITE" id="PS00599">
    <property type="entry name" value="AA_TRANSFER_CLASS_2"/>
    <property type="match status" value="1"/>
</dbReference>
<dbReference type="CDD" id="cd06454">
    <property type="entry name" value="KBL_like"/>
    <property type="match status" value="1"/>
</dbReference>
<dbReference type="InterPro" id="IPR015424">
    <property type="entry name" value="PyrdxlP-dep_Trfase"/>
</dbReference>
<dbReference type="PANTHER" id="PTHR13693:SF102">
    <property type="entry name" value="2-AMINO-3-KETOBUTYRATE COENZYME A LIGASE, MITOCHONDRIAL"/>
    <property type="match status" value="1"/>
</dbReference>
<evidence type="ECO:0000313" key="17">
    <source>
        <dbReference type="Proteomes" id="UP000772434"/>
    </source>
</evidence>
<evidence type="ECO:0000256" key="3">
    <source>
        <dbReference type="ARBA" id="ARBA00005029"/>
    </source>
</evidence>
<dbReference type="GO" id="GO:0006783">
    <property type="term" value="P:heme biosynthetic process"/>
    <property type="evidence" value="ECO:0007669"/>
    <property type="project" value="UniProtKB-KW"/>
</dbReference>
<dbReference type="InterPro" id="IPR001917">
    <property type="entry name" value="Aminotrans_II_pyridoxalP_BS"/>
</dbReference>
<evidence type="ECO:0000256" key="14">
    <source>
        <dbReference type="ARBA" id="ARBA00047654"/>
    </source>
</evidence>
<evidence type="ECO:0000256" key="12">
    <source>
        <dbReference type="ARBA" id="ARBA00031945"/>
    </source>
</evidence>
<evidence type="ECO:0000256" key="13">
    <source>
        <dbReference type="ARBA" id="ARBA00032773"/>
    </source>
</evidence>
<keyword evidence="9" id="KW-0350">Heme biosynthesis</keyword>
<dbReference type="InterPro" id="IPR015421">
    <property type="entry name" value="PyrdxlP-dep_Trfase_major"/>
</dbReference>
<dbReference type="NCBIfam" id="TIGR01821">
    <property type="entry name" value="5aminolev_synth"/>
    <property type="match status" value="1"/>
</dbReference>
<comment type="cofactor">
    <cofactor evidence="1">
        <name>pyridoxal 5'-phosphate</name>
        <dbReference type="ChEBI" id="CHEBI:597326"/>
    </cofactor>
</comment>
<dbReference type="GO" id="GO:0005739">
    <property type="term" value="C:mitochondrion"/>
    <property type="evidence" value="ECO:0007669"/>
    <property type="project" value="TreeGrafter"/>
</dbReference>
<keyword evidence="17" id="KW-1185">Reference proteome</keyword>
<dbReference type="FunFam" id="3.40.640.10:FF:000006">
    <property type="entry name" value="5-aminolevulinate synthase, mitochondrial"/>
    <property type="match status" value="1"/>
</dbReference>
<dbReference type="Gene3D" id="3.90.1150.10">
    <property type="entry name" value="Aspartate Aminotransferase, domain 1"/>
    <property type="match status" value="1"/>
</dbReference>
<proteinExistence type="inferred from homology"/>
<evidence type="ECO:0000256" key="7">
    <source>
        <dbReference type="ARBA" id="ARBA00022679"/>
    </source>
</evidence>
<comment type="function">
    <text evidence="2">Catalyzes the synthesis of 5-aminolevulinate (ALA) from succinyl-CoA and glycine, the first and rate-limiting step in heme biosynthesis.</text>
</comment>
<evidence type="ECO:0000256" key="1">
    <source>
        <dbReference type="ARBA" id="ARBA00001933"/>
    </source>
</evidence>
<keyword evidence="10" id="KW-0012">Acyltransferase</keyword>
<evidence type="ECO:0000256" key="11">
    <source>
        <dbReference type="ARBA" id="ARBA00031691"/>
    </source>
</evidence>
<dbReference type="InterPro" id="IPR050087">
    <property type="entry name" value="AON_synthase_class-II"/>
</dbReference>
<comment type="similarity">
    <text evidence="4">Belongs to the class-II pyridoxal-phosphate-dependent aminotransferase family.</text>
</comment>
<evidence type="ECO:0000256" key="4">
    <source>
        <dbReference type="ARBA" id="ARBA00008392"/>
    </source>
</evidence>
<feature type="domain" description="Aminotransferase class I/classII large" evidence="15">
    <location>
        <begin position="208"/>
        <end position="565"/>
    </location>
</feature>
<keyword evidence="7" id="KW-0808">Transferase</keyword>
<evidence type="ECO:0000313" key="16">
    <source>
        <dbReference type="EMBL" id="KAF9076456.1"/>
    </source>
</evidence>
<dbReference type="OrthoDB" id="10263824at2759"/>
<protein>
    <recommendedName>
        <fullName evidence="6">5-aminolevulinate synthase, mitochondrial</fullName>
        <ecNumber evidence="5">2.3.1.37</ecNumber>
    </recommendedName>
    <alternativeName>
        <fullName evidence="11">5-aminolevulinic acid synthase</fullName>
    </alternativeName>
    <alternativeName>
        <fullName evidence="12">Delta-ALA synthase</fullName>
    </alternativeName>
    <alternativeName>
        <fullName evidence="13">Delta-aminolevulinate synthase</fullName>
    </alternativeName>
</protein>
<organism evidence="16 17">
    <name type="scientific">Rhodocollybia butyracea</name>
    <dbReference type="NCBI Taxonomy" id="206335"/>
    <lineage>
        <taxon>Eukaryota</taxon>
        <taxon>Fungi</taxon>
        <taxon>Dikarya</taxon>
        <taxon>Basidiomycota</taxon>
        <taxon>Agaricomycotina</taxon>
        <taxon>Agaricomycetes</taxon>
        <taxon>Agaricomycetidae</taxon>
        <taxon>Agaricales</taxon>
        <taxon>Marasmiineae</taxon>
        <taxon>Omphalotaceae</taxon>
        <taxon>Rhodocollybia</taxon>
    </lineage>
</organism>
<dbReference type="InterPro" id="IPR015422">
    <property type="entry name" value="PyrdxlP-dep_Trfase_small"/>
</dbReference>
<dbReference type="GO" id="GO:0030170">
    <property type="term" value="F:pyridoxal phosphate binding"/>
    <property type="evidence" value="ECO:0007669"/>
    <property type="project" value="InterPro"/>
</dbReference>
<dbReference type="Gene3D" id="3.40.640.10">
    <property type="entry name" value="Type I PLP-dependent aspartate aminotransferase-like (Major domain)"/>
    <property type="match status" value="1"/>
</dbReference>
<comment type="caution">
    <text evidence="16">The sequence shown here is derived from an EMBL/GenBank/DDBJ whole genome shotgun (WGS) entry which is preliminary data.</text>
</comment>
<evidence type="ECO:0000256" key="8">
    <source>
        <dbReference type="ARBA" id="ARBA00022898"/>
    </source>
</evidence>
<dbReference type="PANTHER" id="PTHR13693">
    <property type="entry name" value="CLASS II AMINOTRANSFERASE/8-AMINO-7-OXONONANOATE SYNTHASE"/>
    <property type="match status" value="1"/>
</dbReference>
<dbReference type="Pfam" id="PF00155">
    <property type="entry name" value="Aminotran_1_2"/>
    <property type="match status" value="1"/>
</dbReference>
<evidence type="ECO:0000256" key="10">
    <source>
        <dbReference type="ARBA" id="ARBA00023315"/>
    </source>
</evidence>
<evidence type="ECO:0000256" key="9">
    <source>
        <dbReference type="ARBA" id="ARBA00023133"/>
    </source>
</evidence>
<dbReference type="AlphaFoldDB" id="A0A9P5UEQ2"/>
<dbReference type="InterPro" id="IPR010961">
    <property type="entry name" value="4pyrrol_synth_NH2levulA_synth"/>
</dbReference>
<accession>A0A9P5UEQ2</accession>
<keyword evidence="8" id="KW-0663">Pyridoxal phosphate</keyword>
<sequence>MDKLSSLSRFKASCPFLGRTKTSTLRNLCTSTSSRFPSISLLTERATNCPVMGPALSVRSKEIVAGYASLAGNTDIEQIHRDKGVTIPSGANIEMCPHASAARAAARMADDLAAVSKEKDTSVAKAAASAGCPFHKAALENAAKAAPVVTPVRRPVATTSGFDYESFYNNELEKKHKDKSYRYFNNINRLANKFPVAHTAKVEDEVQVWCSNDYLGMGNNPVVLETMHRTLDRYGHGAGGTRNIAGNGALHLGLERELATLHRKDAALVFSSCYVANDATLSTLGSKLPGCIMFSDQSNHASMIQGMRHSGAKKVIFKHNDLDDLENKLKAYPKETPKIIAFESVYSMCGSIGPISEICNLAKKYGALTFLDEVHAVGLYGPRGAGVAEHLDYEAQMAAGDSADPIPGSVMDRVDIITGTLGKAYGAVGGYVAGSDDFIDMIRSYAPGFIFTTSLPPATVAGAQASVAYQKTFPGDRQLKQVNVREAKRRFAALDIPVVPGPSHILPILVGDAALAKAASDKLLYDHSIYVQAINYPTVAVGEERLRVTVTPRHTAEQLDKLVSAVDNVFTELNINRIQDWKAVGGRATVGVLGQDDVVEPIWTKDQLGEETGTTPKTLKDGQKPLVDAKGVLVARSRFDHLLGPISGPLQSTHCYTFNVVRSTAATITELPQF</sequence>
<reference evidence="16" key="1">
    <citation type="submission" date="2020-11" db="EMBL/GenBank/DDBJ databases">
        <authorList>
            <consortium name="DOE Joint Genome Institute"/>
            <person name="Ahrendt S."/>
            <person name="Riley R."/>
            <person name="Andreopoulos W."/>
            <person name="Labutti K."/>
            <person name="Pangilinan J."/>
            <person name="Ruiz-Duenas F.J."/>
            <person name="Barrasa J.M."/>
            <person name="Sanchez-Garcia M."/>
            <person name="Camarero S."/>
            <person name="Miyauchi S."/>
            <person name="Serrano A."/>
            <person name="Linde D."/>
            <person name="Babiker R."/>
            <person name="Drula E."/>
            <person name="Ayuso-Fernandez I."/>
            <person name="Pacheco R."/>
            <person name="Padilla G."/>
            <person name="Ferreira P."/>
            <person name="Barriuso J."/>
            <person name="Kellner H."/>
            <person name="Castanera R."/>
            <person name="Alfaro M."/>
            <person name="Ramirez L."/>
            <person name="Pisabarro A.G."/>
            <person name="Kuo A."/>
            <person name="Tritt A."/>
            <person name="Lipzen A."/>
            <person name="He G."/>
            <person name="Yan M."/>
            <person name="Ng V."/>
            <person name="Cullen D."/>
            <person name="Martin F."/>
            <person name="Rosso M.-N."/>
            <person name="Henrissat B."/>
            <person name="Hibbett D."/>
            <person name="Martinez A.T."/>
            <person name="Grigoriev I.V."/>
        </authorList>
    </citation>
    <scope>NUCLEOTIDE SEQUENCE</scope>
    <source>
        <strain evidence="16">AH 40177</strain>
    </source>
</reference>
<dbReference type="GO" id="GO:0003870">
    <property type="term" value="F:5-aminolevulinate synthase activity"/>
    <property type="evidence" value="ECO:0007669"/>
    <property type="project" value="UniProtKB-EC"/>
</dbReference>